<organism evidence="5 6">
    <name type="scientific">Marivirga lumbricoides</name>
    <dbReference type="NCBI Taxonomy" id="1046115"/>
    <lineage>
        <taxon>Bacteria</taxon>
        <taxon>Pseudomonadati</taxon>
        <taxon>Bacteroidota</taxon>
        <taxon>Cytophagia</taxon>
        <taxon>Cytophagales</taxon>
        <taxon>Marivirgaceae</taxon>
        <taxon>Marivirga</taxon>
    </lineage>
</organism>
<dbReference type="Proteomes" id="UP000636010">
    <property type="component" value="Unassembled WGS sequence"/>
</dbReference>
<protein>
    <submittedName>
        <fullName evidence="5">Glycerate kinase</fullName>
    </submittedName>
</protein>
<evidence type="ECO:0000313" key="5">
    <source>
        <dbReference type="EMBL" id="GGC42868.1"/>
    </source>
</evidence>
<reference evidence="6" key="1">
    <citation type="journal article" date="2019" name="Int. J. Syst. Evol. Microbiol.">
        <title>The Global Catalogue of Microorganisms (GCM) 10K type strain sequencing project: providing services to taxonomists for standard genome sequencing and annotation.</title>
        <authorList>
            <consortium name="The Broad Institute Genomics Platform"/>
            <consortium name="The Broad Institute Genome Sequencing Center for Infectious Disease"/>
            <person name="Wu L."/>
            <person name="Ma J."/>
        </authorList>
    </citation>
    <scope>NUCLEOTIDE SEQUENCE [LARGE SCALE GENOMIC DNA]</scope>
    <source>
        <strain evidence="6">CGMCC 1.10832</strain>
    </source>
</reference>
<keyword evidence="6" id="KW-1185">Reference proteome</keyword>
<dbReference type="InterPro" id="IPR018197">
    <property type="entry name" value="Glycerate_kinase_RE-like"/>
</dbReference>
<dbReference type="PIRSF" id="PIRSF006078">
    <property type="entry name" value="GlxK"/>
    <property type="match status" value="1"/>
</dbReference>
<dbReference type="SUPFAM" id="SSF110738">
    <property type="entry name" value="Glycerate kinase I"/>
    <property type="match status" value="1"/>
</dbReference>
<dbReference type="PANTHER" id="PTHR21599:SF0">
    <property type="entry name" value="GLYCERATE KINASE"/>
    <property type="match status" value="1"/>
</dbReference>
<comment type="similarity">
    <text evidence="1 4">Belongs to the glycerate kinase type-1 family.</text>
</comment>
<gene>
    <name evidence="5" type="primary">glxK</name>
    <name evidence="5" type="ORF">GCM10011506_30610</name>
</gene>
<dbReference type="RefSeq" id="WP_188465056.1">
    <property type="nucleotide sequence ID" value="NZ_BAABHU010000010.1"/>
</dbReference>
<evidence type="ECO:0000256" key="3">
    <source>
        <dbReference type="ARBA" id="ARBA00022777"/>
    </source>
</evidence>
<evidence type="ECO:0000256" key="1">
    <source>
        <dbReference type="ARBA" id="ARBA00006284"/>
    </source>
</evidence>
<keyword evidence="3 4" id="KW-0418">Kinase</keyword>
<comment type="caution">
    <text evidence="5">The sequence shown here is derived from an EMBL/GenBank/DDBJ whole genome shotgun (WGS) entry which is preliminary data.</text>
</comment>
<dbReference type="NCBIfam" id="TIGR00045">
    <property type="entry name" value="glycerate kinase"/>
    <property type="match status" value="1"/>
</dbReference>
<dbReference type="PANTHER" id="PTHR21599">
    <property type="entry name" value="GLYCERATE KINASE"/>
    <property type="match status" value="1"/>
</dbReference>
<evidence type="ECO:0000256" key="2">
    <source>
        <dbReference type="ARBA" id="ARBA00022679"/>
    </source>
</evidence>
<evidence type="ECO:0000256" key="4">
    <source>
        <dbReference type="PIRNR" id="PIRNR006078"/>
    </source>
</evidence>
<dbReference type="InterPro" id="IPR004381">
    <property type="entry name" value="Glycerate_kinase"/>
</dbReference>
<sequence>MKIIIAPDKYKGSLSAEEVANIIGGVIKQYVPDAGVIKFPMADGGEGTSAILGKHFGAEKLNVAVHGPLMRMRMASYYYASKKKEAYIEMAEASGLQLLSAAERNGLIANTYGTGELIKDAIKRGASHIILCIGGSATNDAGTAMANALEYIFQDVEGKAFIPNGETLSQIATIIPPEINYFNRVKVTVLTDVRNPLYGYEGAAYVYGPQKGLSDEECEIVDRGFRHLAKLIKSDFGFSIDEQSGAGAAGGLGGGATFFLNAQLKEGANYISKLLEIEKHVASADWVISGEGKLDSQSLEGKVVTEMYRLAQNFSKPLLLLVGKNDLGDLLKKQFLKTRIFSLTDVAGSEAEAMNQSELMLKQAVKQWVESM</sequence>
<accession>A0ABQ1MQF6</accession>
<dbReference type="InterPro" id="IPR018193">
    <property type="entry name" value="Glyc_kinase_flavodox-like_fold"/>
</dbReference>
<dbReference type="InterPro" id="IPR036129">
    <property type="entry name" value="Glycerate_kinase_sf"/>
</dbReference>
<proteinExistence type="inferred from homology"/>
<dbReference type="EMBL" id="BMEC01000010">
    <property type="protein sequence ID" value="GGC42868.1"/>
    <property type="molecule type" value="Genomic_DNA"/>
</dbReference>
<keyword evidence="2 4" id="KW-0808">Transferase</keyword>
<dbReference type="Gene3D" id="3.40.50.10350">
    <property type="entry name" value="Glycerate kinase, domain 1"/>
    <property type="match status" value="1"/>
</dbReference>
<dbReference type="Pfam" id="PF02595">
    <property type="entry name" value="Gly_kinase"/>
    <property type="match status" value="1"/>
</dbReference>
<dbReference type="GO" id="GO:0016301">
    <property type="term" value="F:kinase activity"/>
    <property type="evidence" value="ECO:0007669"/>
    <property type="project" value="UniProtKB-KW"/>
</dbReference>
<name>A0ABQ1MQF6_9BACT</name>
<dbReference type="Gene3D" id="3.90.1510.10">
    <property type="entry name" value="Glycerate kinase, domain 2"/>
    <property type="match status" value="1"/>
</dbReference>
<evidence type="ECO:0000313" key="6">
    <source>
        <dbReference type="Proteomes" id="UP000636010"/>
    </source>
</evidence>